<dbReference type="PANTHER" id="PTHR20661">
    <property type="entry name" value="PHOSPHATIDYLINOSITOL-GLYCAN BIOSYNTHESIS CLASS W PROTEIN"/>
    <property type="match status" value="1"/>
</dbReference>
<dbReference type="EMBL" id="CAJPDQ010000032">
    <property type="protein sequence ID" value="CAF9929346.1"/>
    <property type="molecule type" value="Genomic_DNA"/>
</dbReference>
<comment type="function">
    <text evidence="1">Probable acetyltransferase, which acetylates the inositol ring of phosphatidylinositol during biosynthesis of GPI-anchor.</text>
</comment>
<accession>A0A8H3FXN4</accession>
<dbReference type="InterPro" id="IPR009447">
    <property type="entry name" value="PIGW/GWT1"/>
</dbReference>
<sequence length="518" mass="56909">MANAYKSMKEQFVSNHSGGSVTEINLVTSIAPSMARQQDRTNKLTGPKAAYLLWAALQSRHLLFQKQSPAALLADFFINVGGLLLSLTLYSSMPGTLLALFIGPAILILALPATREATTKTTVLKKVETQKSDMPDYPRRPFLTAYRGGMLVITSIAILAVDFNVFLRRFAKVETWGTSLMDVGVGSFVFAAGLASSKSFSQNHPDSALSRSLPERFIQSIKQSLPLLILGVVRLISVKNLDYAEHVSEYGVHWNFFFTLAFLPVALCFLQPMIKALPGMSHGYMGLMLASVYEMALQTTHLKSWILIAPRTSIISQNKEGIFSCVGYLAIFLLGIETGSIVLPRRLPRAGLLYKILRSTGSQVESSRIIFLASIGFLCLTYSMLLLPFYAPRLFPWLSIPVSRRLANLPYVLWIGAYNTGQLLMFALVESLVFPSVYKASNATQEKQAIGIATSTILDDYNSGGLIIFLLANLGTGVVNLSIDTLKVRNLEATAILTIYMAILTVLARLCRGIKLKL</sequence>
<evidence type="ECO:0000256" key="3">
    <source>
        <dbReference type="ARBA" id="ARBA00004687"/>
    </source>
</evidence>
<dbReference type="GO" id="GO:0005789">
    <property type="term" value="C:endoplasmic reticulum membrane"/>
    <property type="evidence" value="ECO:0007669"/>
    <property type="project" value="UniProtKB-SubCell"/>
</dbReference>
<dbReference type="UniPathway" id="UPA00196"/>
<dbReference type="OrthoDB" id="15270at2759"/>
<name>A0A8H3FXN4_9LECA</name>
<evidence type="ECO:0000313" key="10">
    <source>
        <dbReference type="EMBL" id="CAF9929346.1"/>
    </source>
</evidence>
<feature type="transmembrane region" description="Helical" evidence="9">
    <location>
        <begin position="369"/>
        <end position="391"/>
    </location>
</feature>
<feature type="transmembrane region" description="Helical" evidence="9">
    <location>
        <begin position="464"/>
        <end position="483"/>
    </location>
</feature>
<gene>
    <name evidence="10" type="ORF">GOMPHAMPRED_005376</name>
</gene>
<keyword evidence="8 9" id="KW-0472">Membrane</keyword>
<dbReference type="PIRSF" id="PIRSF017321">
    <property type="entry name" value="GWT1"/>
    <property type="match status" value="1"/>
</dbReference>
<comment type="function">
    <text evidence="9">A acetyltransferase, which acetylates the inositol ring of phosphatidylinositol during biosynthesis of GPI-anchor.</text>
</comment>
<evidence type="ECO:0000256" key="1">
    <source>
        <dbReference type="ARBA" id="ARBA00002531"/>
    </source>
</evidence>
<dbReference type="Proteomes" id="UP000664169">
    <property type="component" value="Unassembled WGS sequence"/>
</dbReference>
<feature type="transmembrane region" description="Helical" evidence="9">
    <location>
        <begin position="148"/>
        <end position="167"/>
    </location>
</feature>
<dbReference type="AlphaFoldDB" id="A0A8H3FXN4"/>
<organism evidence="10 11">
    <name type="scientific">Gomphillus americanus</name>
    <dbReference type="NCBI Taxonomy" id="1940652"/>
    <lineage>
        <taxon>Eukaryota</taxon>
        <taxon>Fungi</taxon>
        <taxon>Dikarya</taxon>
        <taxon>Ascomycota</taxon>
        <taxon>Pezizomycotina</taxon>
        <taxon>Lecanoromycetes</taxon>
        <taxon>OSLEUM clade</taxon>
        <taxon>Ostropomycetidae</taxon>
        <taxon>Ostropales</taxon>
        <taxon>Graphidaceae</taxon>
        <taxon>Gomphilloideae</taxon>
        <taxon>Gomphillus</taxon>
    </lineage>
</organism>
<dbReference type="GO" id="GO:0072659">
    <property type="term" value="P:protein localization to plasma membrane"/>
    <property type="evidence" value="ECO:0007669"/>
    <property type="project" value="TreeGrafter"/>
</dbReference>
<keyword evidence="11" id="KW-1185">Reference proteome</keyword>
<comment type="caution">
    <text evidence="10">The sequence shown here is derived from an EMBL/GenBank/DDBJ whole genome shotgun (WGS) entry which is preliminary data.</text>
</comment>
<dbReference type="GO" id="GO:0006506">
    <property type="term" value="P:GPI anchor biosynthetic process"/>
    <property type="evidence" value="ECO:0007669"/>
    <property type="project" value="UniProtKB-UniPathway"/>
</dbReference>
<comment type="similarity">
    <text evidence="4 9">Belongs to the PIGW family.</text>
</comment>
<evidence type="ECO:0000313" key="11">
    <source>
        <dbReference type="Proteomes" id="UP000664169"/>
    </source>
</evidence>
<keyword evidence="5 9" id="KW-0337">GPI-anchor biosynthesis</keyword>
<keyword evidence="6 9" id="KW-0812">Transmembrane</keyword>
<keyword evidence="9" id="KW-0256">Endoplasmic reticulum</keyword>
<proteinExistence type="inferred from homology"/>
<evidence type="ECO:0000256" key="2">
    <source>
        <dbReference type="ARBA" id="ARBA00004477"/>
    </source>
</evidence>
<comment type="subcellular location">
    <subcellularLocation>
        <location evidence="2 9">Endoplasmic reticulum membrane</location>
        <topology evidence="2 9">Multi-pass membrane protein</topology>
    </subcellularLocation>
</comment>
<protein>
    <recommendedName>
        <fullName evidence="9">GPI-anchored wall transfer protein</fullName>
        <ecNumber evidence="9">2.3.-.-</ecNumber>
    </recommendedName>
</protein>
<feature type="transmembrane region" description="Helical" evidence="9">
    <location>
        <begin position="495"/>
        <end position="511"/>
    </location>
</feature>
<keyword evidence="9" id="KW-0808">Transferase</keyword>
<comment type="pathway">
    <text evidence="3 9">Glycolipid biosynthesis; glycosylphosphatidylinositol-anchor biosynthesis.</text>
</comment>
<feature type="transmembrane region" description="Helical" evidence="9">
    <location>
        <begin position="70"/>
        <end position="90"/>
    </location>
</feature>
<evidence type="ECO:0000256" key="8">
    <source>
        <dbReference type="ARBA" id="ARBA00023136"/>
    </source>
</evidence>
<evidence type="ECO:0000256" key="7">
    <source>
        <dbReference type="ARBA" id="ARBA00022989"/>
    </source>
</evidence>
<evidence type="ECO:0000256" key="6">
    <source>
        <dbReference type="ARBA" id="ARBA00022692"/>
    </source>
</evidence>
<feature type="transmembrane region" description="Helical" evidence="9">
    <location>
        <begin position="411"/>
        <end position="429"/>
    </location>
</feature>
<feature type="transmembrane region" description="Helical" evidence="9">
    <location>
        <begin position="96"/>
        <end position="114"/>
    </location>
</feature>
<reference evidence="10" key="1">
    <citation type="submission" date="2021-03" db="EMBL/GenBank/DDBJ databases">
        <authorList>
            <person name="Tagirdzhanova G."/>
        </authorList>
    </citation>
    <scope>NUCLEOTIDE SEQUENCE</scope>
</reference>
<keyword evidence="7 9" id="KW-1133">Transmembrane helix</keyword>
<feature type="transmembrane region" description="Helical" evidence="9">
    <location>
        <begin position="321"/>
        <end position="343"/>
    </location>
</feature>
<dbReference type="EC" id="2.3.-.-" evidence="9"/>
<dbReference type="PANTHER" id="PTHR20661:SF0">
    <property type="entry name" value="PHOSPHATIDYLINOSITOL-GLYCAN BIOSYNTHESIS CLASS W PROTEIN"/>
    <property type="match status" value="1"/>
</dbReference>
<keyword evidence="9" id="KW-0012">Acyltransferase</keyword>
<evidence type="ECO:0000256" key="5">
    <source>
        <dbReference type="ARBA" id="ARBA00022502"/>
    </source>
</evidence>
<feature type="transmembrane region" description="Helical" evidence="9">
    <location>
        <begin position="252"/>
        <end position="270"/>
    </location>
</feature>
<evidence type="ECO:0000256" key="4">
    <source>
        <dbReference type="ARBA" id="ARBA00007559"/>
    </source>
</evidence>
<dbReference type="GO" id="GO:0032216">
    <property type="term" value="F:glucosaminyl-phosphatidylinositol O-acyltransferase activity"/>
    <property type="evidence" value="ECO:0007669"/>
    <property type="project" value="TreeGrafter"/>
</dbReference>
<dbReference type="Pfam" id="PF06423">
    <property type="entry name" value="GWT1"/>
    <property type="match status" value="1"/>
</dbReference>
<evidence type="ECO:0000256" key="9">
    <source>
        <dbReference type="RuleBase" id="RU280819"/>
    </source>
</evidence>